<dbReference type="PANTHER" id="PTHR30153">
    <property type="entry name" value="REPLICATIVE DNA HELICASE DNAB"/>
    <property type="match status" value="1"/>
</dbReference>
<dbReference type="NCBIfam" id="TIGR00665">
    <property type="entry name" value="DnaB"/>
    <property type="match status" value="1"/>
</dbReference>
<name>E1YGG4_9BACT</name>
<keyword evidence="5 13" id="KW-0378">Hydrolase</keyword>
<dbReference type="AlphaFoldDB" id="E1YGG4"/>
<dbReference type="NCBIfam" id="NF004384">
    <property type="entry name" value="PRK05748.1"/>
    <property type="match status" value="1"/>
</dbReference>
<dbReference type="InterPro" id="IPR007693">
    <property type="entry name" value="DNA_helicase_DnaB-like_N"/>
</dbReference>
<evidence type="ECO:0000256" key="12">
    <source>
        <dbReference type="NCBIfam" id="TIGR00665"/>
    </source>
</evidence>
<dbReference type="CDD" id="cd00984">
    <property type="entry name" value="DnaB_C"/>
    <property type="match status" value="1"/>
</dbReference>
<dbReference type="InterPro" id="IPR027417">
    <property type="entry name" value="P-loop_NTPase"/>
</dbReference>
<dbReference type="GO" id="GO:0003677">
    <property type="term" value="F:DNA binding"/>
    <property type="evidence" value="ECO:0007669"/>
    <property type="project" value="UniProtKB-UniRule"/>
</dbReference>
<evidence type="ECO:0000256" key="11">
    <source>
        <dbReference type="ARBA" id="ARBA00048954"/>
    </source>
</evidence>
<evidence type="ECO:0000313" key="15">
    <source>
        <dbReference type="EMBL" id="CBX29658.1"/>
    </source>
</evidence>
<evidence type="ECO:0000256" key="6">
    <source>
        <dbReference type="ARBA" id="ARBA00022806"/>
    </source>
</evidence>
<dbReference type="GO" id="GO:0016887">
    <property type="term" value="F:ATP hydrolysis activity"/>
    <property type="evidence" value="ECO:0007669"/>
    <property type="project" value="RHEA"/>
</dbReference>
<gene>
    <name evidence="15" type="ORF">N47_J06390</name>
</gene>
<dbReference type="PROSITE" id="PS51199">
    <property type="entry name" value="SF4_HELICASE"/>
    <property type="match status" value="1"/>
</dbReference>
<dbReference type="SUPFAM" id="SSF48024">
    <property type="entry name" value="N-terminal domain of DnaB helicase"/>
    <property type="match status" value="1"/>
</dbReference>
<comment type="similarity">
    <text evidence="1 13">Belongs to the helicase family. DnaB subfamily.</text>
</comment>
<dbReference type="GO" id="GO:1990077">
    <property type="term" value="C:primosome complex"/>
    <property type="evidence" value="ECO:0007669"/>
    <property type="project" value="UniProtKB-UniRule"/>
</dbReference>
<dbReference type="FunFam" id="1.10.860.10:FF:000001">
    <property type="entry name" value="Replicative DNA helicase"/>
    <property type="match status" value="1"/>
</dbReference>
<protein>
    <recommendedName>
        <fullName evidence="12 13">Replicative DNA helicase</fullName>
        <ecNumber evidence="12 13">5.6.2.3</ecNumber>
    </recommendedName>
</protein>
<dbReference type="GO" id="GO:0042802">
    <property type="term" value="F:identical protein binding"/>
    <property type="evidence" value="ECO:0007669"/>
    <property type="project" value="UniProtKB-ARBA"/>
</dbReference>
<dbReference type="EMBL" id="FR695872">
    <property type="protein sequence ID" value="CBX29658.1"/>
    <property type="molecule type" value="Genomic_DNA"/>
</dbReference>
<dbReference type="GO" id="GO:0006269">
    <property type="term" value="P:DNA replication, synthesis of primer"/>
    <property type="evidence" value="ECO:0007669"/>
    <property type="project" value="UniProtKB-UniRule"/>
</dbReference>
<dbReference type="GO" id="GO:0005829">
    <property type="term" value="C:cytosol"/>
    <property type="evidence" value="ECO:0007669"/>
    <property type="project" value="TreeGrafter"/>
</dbReference>
<dbReference type="PANTHER" id="PTHR30153:SF2">
    <property type="entry name" value="REPLICATIVE DNA HELICASE"/>
    <property type="match status" value="1"/>
</dbReference>
<dbReference type="InterPro" id="IPR036185">
    <property type="entry name" value="DNA_heli_DnaB-like_N_sf"/>
</dbReference>
<dbReference type="InterPro" id="IPR016136">
    <property type="entry name" value="DNA_helicase_N/primase_C"/>
</dbReference>
<evidence type="ECO:0000256" key="10">
    <source>
        <dbReference type="ARBA" id="ARBA00044932"/>
    </source>
</evidence>
<dbReference type="Gene3D" id="1.10.860.10">
    <property type="entry name" value="DNAb Helicase, Chain A"/>
    <property type="match status" value="1"/>
</dbReference>
<keyword evidence="9" id="KW-0413">Isomerase</keyword>
<evidence type="ECO:0000256" key="8">
    <source>
        <dbReference type="ARBA" id="ARBA00023125"/>
    </source>
</evidence>
<evidence type="ECO:0000256" key="3">
    <source>
        <dbReference type="ARBA" id="ARBA00022705"/>
    </source>
</evidence>
<dbReference type="SUPFAM" id="SSF52540">
    <property type="entry name" value="P-loop containing nucleoside triphosphate hydrolases"/>
    <property type="match status" value="1"/>
</dbReference>
<dbReference type="InterPro" id="IPR007692">
    <property type="entry name" value="DNA_helicase_DnaB"/>
</dbReference>
<evidence type="ECO:0000256" key="13">
    <source>
        <dbReference type="RuleBase" id="RU362085"/>
    </source>
</evidence>
<proteinExistence type="inferred from homology"/>
<evidence type="ECO:0000256" key="5">
    <source>
        <dbReference type="ARBA" id="ARBA00022801"/>
    </source>
</evidence>
<organism evidence="15">
    <name type="scientific">uncultured Desulfobacterium sp</name>
    <dbReference type="NCBI Taxonomy" id="201089"/>
    <lineage>
        <taxon>Bacteria</taxon>
        <taxon>Pseudomonadati</taxon>
        <taxon>Thermodesulfobacteriota</taxon>
        <taxon>Desulfobacteria</taxon>
        <taxon>Desulfobacterales</taxon>
        <taxon>Desulfobacteriaceae</taxon>
        <taxon>Desulfobacterium</taxon>
        <taxon>environmental samples</taxon>
    </lineage>
</organism>
<dbReference type="Pfam" id="PF00772">
    <property type="entry name" value="DnaB"/>
    <property type="match status" value="1"/>
</dbReference>
<evidence type="ECO:0000256" key="2">
    <source>
        <dbReference type="ARBA" id="ARBA00022515"/>
    </source>
</evidence>
<keyword evidence="7 13" id="KW-0067">ATP-binding</keyword>
<evidence type="ECO:0000256" key="9">
    <source>
        <dbReference type="ARBA" id="ARBA00023235"/>
    </source>
</evidence>
<reference evidence="15" key="1">
    <citation type="journal article" date="2011" name="Environ. Microbiol.">
        <title>Genomic insights into the metabolic potential of the polycyclic aromatic hydrocarbon degrading sulfate-reducing Deltaproteobacterium N47.</title>
        <authorList>
            <person name="Bergmann F."/>
            <person name="Selesi D."/>
            <person name="Weinmaier T."/>
            <person name="Tischler P."/>
            <person name="Rattei T."/>
            <person name="Meckenstock R.U."/>
        </authorList>
    </citation>
    <scope>NUCLEOTIDE SEQUENCE</scope>
</reference>
<evidence type="ECO:0000259" key="14">
    <source>
        <dbReference type="PROSITE" id="PS51199"/>
    </source>
</evidence>
<comment type="catalytic activity">
    <reaction evidence="11 13">
        <text>ATP + H2O = ADP + phosphate + H(+)</text>
        <dbReference type="Rhea" id="RHEA:13065"/>
        <dbReference type="ChEBI" id="CHEBI:15377"/>
        <dbReference type="ChEBI" id="CHEBI:15378"/>
        <dbReference type="ChEBI" id="CHEBI:30616"/>
        <dbReference type="ChEBI" id="CHEBI:43474"/>
        <dbReference type="ChEBI" id="CHEBI:456216"/>
        <dbReference type="EC" id="5.6.2.3"/>
    </reaction>
</comment>
<dbReference type="GO" id="GO:0005524">
    <property type="term" value="F:ATP binding"/>
    <property type="evidence" value="ECO:0007669"/>
    <property type="project" value="UniProtKB-UniRule"/>
</dbReference>
<evidence type="ECO:0000256" key="1">
    <source>
        <dbReference type="ARBA" id="ARBA00008428"/>
    </source>
</evidence>
<accession>E1YGG4</accession>
<keyword evidence="3 13" id="KW-0235">DNA replication</keyword>
<dbReference type="InterPro" id="IPR007694">
    <property type="entry name" value="DNA_helicase_DnaB-like_C"/>
</dbReference>
<dbReference type="Gene3D" id="3.40.50.300">
    <property type="entry name" value="P-loop containing nucleotide triphosphate hydrolases"/>
    <property type="match status" value="1"/>
</dbReference>
<evidence type="ECO:0000256" key="7">
    <source>
        <dbReference type="ARBA" id="ARBA00022840"/>
    </source>
</evidence>
<sequence>MTRTKPQGARETSLLKVPPQSIEAEESLLSAILIDNSTLLDIIEILSPDDFYKSVHQIIYSAVLELFSKSEPVDLVTLSNALKEQGKIEQIGGATYLAKLLDIPLATNAVHYAKIVYDKACLRRLIEKANDIVRKCFEDSGNLDEILDYSQSSIFDISEKKIKQAFYPLKEIINVNIDALEERQGKRSLVTGVETGFTDLDKLTSGFQKSDLIIIAARPAMGKTAFALNIARNAAVKSNTPVAIFSLEMSKEQLSLRMLCSEAKVDSMRVRSGFLSTEDWKNLTDAAGILSEQPIFIDDSPAISVMEIRAKARRLKMNKGLGLLIIDYLQLMRGSLPAERRDLEIADISRSLKALAKELNIPVIALSQLNRKLEDRADKRPQLADLRESGALEQDADVVAFIYRDEVYNKNEDNPHRNTAEVLLEKQRNGPIGKVTLTFMGAFTLFKDMAIDRYNIIENQP</sequence>
<dbReference type="Pfam" id="PF03796">
    <property type="entry name" value="DnaB_C"/>
    <property type="match status" value="1"/>
</dbReference>
<dbReference type="GO" id="GO:0043139">
    <property type="term" value="F:5'-3' DNA helicase activity"/>
    <property type="evidence" value="ECO:0007669"/>
    <property type="project" value="UniProtKB-EC"/>
</dbReference>
<comment type="function">
    <text evidence="10 13">The main replicative DNA helicase, it participates in initiation and elongation during chromosome replication. Travels ahead of the DNA replisome, separating dsDNA into templates for DNA synthesis. A processive ATP-dependent 5'-3' DNA helicase it has DNA-dependent ATPase activity.</text>
</comment>
<keyword evidence="8 13" id="KW-0238">DNA-binding</keyword>
<keyword evidence="4 13" id="KW-0547">Nucleotide-binding</keyword>
<evidence type="ECO:0000256" key="4">
    <source>
        <dbReference type="ARBA" id="ARBA00022741"/>
    </source>
</evidence>
<keyword evidence="2 13" id="KW-0639">Primosome</keyword>
<dbReference type="FunFam" id="3.40.50.300:FF:000076">
    <property type="entry name" value="Replicative DNA helicase"/>
    <property type="match status" value="1"/>
</dbReference>
<dbReference type="EC" id="5.6.2.3" evidence="12 13"/>
<keyword evidence="6 13" id="KW-0347">Helicase</keyword>
<feature type="domain" description="SF4 helicase" evidence="14">
    <location>
        <begin position="186"/>
        <end position="453"/>
    </location>
</feature>